<reference evidence="3" key="1">
    <citation type="submission" date="2017-03" db="EMBL/GenBank/DDBJ databases">
        <title>Phytopthora megakarya and P. palmivora, two closely related causual agents of cacao black pod achieved similar genome size and gene model numbers by different mechanisms.</title>
        <authorList>
            <person name="Ali S."/>
            <person name="Shao J."/>
            <person name="Larry D.J."/>
            <person name="Kronmiller B."/>
            <person name="Shen D."/>
            <person name="Strem M.D."/>
            <person name="Melnick R.L."/>
            <person name="Guiltinan M.J."/>
            <person name="Tyler B.M."/>
            <person name="Meinhardt L.W."/>
            <person name="Bailey B.A."/>
        </authorList>
    </citation>
    <scope>NUCLEOTIDE SEQUENCE [LARGE SCALE GENOMIC DNA]</scope>
    <source>
        <strain evidence="3">zdho120</strain>
    </source>
</reference>
<feature type="region of interest" description="Disordered" evidence="1">
    <location>
        <begin position="291"/>
        <end position="326"/>
    </location>
</feature>
<keyword evidence="3" id="KW-1185">Reference proteome</keyword>
<feature type="region of interest" description="Disordered" evidence="1">
    <location>
        <begin position="117"/>
        <end position="141"/>
    </location>
</feature>
<evidence type="ECO:0000256" key="1">
    <source>
        <dbReference type="SAM" id="MobiDB-lite"/>
    </source>
</evidence>
<dbReference type="Proteomes" id="UP000198211">
    <property type="component" value="Unassembled WGS sequence"/>
</dbReference>
<feature type="compositionally biased region" description="Basic residues" evidence="1">
    <location>
        <begin position="131"/>
        <end position="141"/>
    </location>
</feature>
<accession>A0A225VNM0</accession>
<organism evidence="2 3">
    <name type="scientific">Phytophthora megakarya</name>
    <dbReference type="NCBI Taxonomy" id="4795"/>
    <lineage>
        <taxon>Eukaryota</taxon>
        <taxon>Sar</taxon>
        <taxon>Stramenopiles</taxon>
        <taxon>Oomycota</taxon>
        <taxon>Peronosporomycetes</taxon>
        <taxon>Peronosporales</taxon>
        <taxon>Peronosporaceae</taxon>
        <taxon>Phytophthora</taxon>
    </lineage>
</organism>
<protein>
    <submittedName>
        <fullName evidence="2">Uncharacterized protein</fullName>
    </submittedName>
</protein>
<name>A0A225VNM0_9STRA</name>
<sequence length="326" mass="37060">MSPTQASSADDRDFPRLNGRNFIIWKTRVTAALEGKSLLGFVTHADYAGDDDPDFSDEEEDLDPALFEENQDVRKTLDDIGAPSADHRQTPPESSEASSTASDADGDVEMAQVNLPVVQSFTTPKQNERKRAGKQKTKRTKLSSRSLRIMEAKAKAFLIKTIDDQHILMVKDKTTAFEIFQTICNKYEGAAAHGDPYYIQSYLMTLKYEEGTDLTAFFFEVEQDMKATAEATDSVMSDQQKSLYLYHALPTAWKSEMTVWKGTRKYIPYEDLKRNIEMKVHHELAHNRYALKQGTPESKETRSEKAMQATIPEPTPLHLPLRRTWH</sequence>
<evidence type="ECO:0000313" key="2">
    <source>
        <dbReference type="EMBL" id="OWZ06694.1"/>
    </source>
</evidence>
<dbReference type="EMBL" id="NBNE01003857">
    <property type="protein sequence ID" value="OWZ06694.1"/>
    <property type="molecule type" value="Genomic_DNA"/>
</dbReference>
<proteinExistence type="predicted"/>
<dbReference type="Pfam" id="PF14223">
    <property type="entry name" value="Retrotran_gag_2"/>
    <property type="match status" value="1"/>
</dbReference>
<comment type="caution">
    <text evidence="2">The sequence shown here is derived from an EMBL/GenBank/DDBJ whole genome shotgun (WGS) entry which is preliminary data.</text>
</comment>
<dbReference type="OrthoDB" id="126665at2759"/>
<feature type="region of interest" description="Disordered" evidence="1">
    <location>
        <begin position="80"/>
        <end position="104"/>
    </location>
</feature>
<feature type="compositionally biased region" description="Low complexity" evidence="1">
    <location>
        <begin position="91"/>
        <end position="102"/>
    </location>
</feature>
<dbReference type="AlphaFoldDB" id="A0A225VNM0"/>
<evidence type="ECO:0000313" key="3">
    <source>
        <dbReference type="Proteomes" id="UP000198211"/>
    </source>
</evidence>
<gene>
    <name evidence="2" type="ORF">PHMEG_00021022</name>
</gene>